<protein>
    <submittedName>
        <fullName evidence="5">DNA-binding MarR family transcriptional regulator</fullName>
    </submittedName>
</protein>
<dbReference type="PROSITE" id="PS50995">
    <property type="entry name" value="HTH_MARR_2"/>
    <property type="match status" value="1"/>
</dbReference>
<dbReference type="InterPro" id="IPR052526">
    <property type="entry name" value="HTH-type_Bedaq_tolerance"/>
</dbReference>
<organism evidence="5 6">
    <name type="scientific">Kribbella amoyensis</name>
    <dbReference type="NCBI Taxonomy" id="996641"/>
    <lineage>
        <taxon>Bacteria</taxon>
        <taxon>Bacillati</taxon>
        <taxon>Actinomycetota</taxon>
        <taxon>Actinomycetes</taxon>
        <taxon>Propionibacteriales</taxon>
        <taxon>Kribbellaceae</taxon>
        <taxon>Kribbella</taxon>
    </lineage>
</organism>
<dbReference type="InterPro" id="IPR036390">
    <property type="entry name" value="WH_DNA-bd_sf"/>
</dbReference>
<dbReference type="InterPro" id="IPR023187">
    <property type="entry name" value="Tscrpt_reg_MarR-type_CS"/>
</dbReference>
<keyword evidence="3" id="KW-0804">Transcription</keyword>
<evidence type="ECO:0000313" key="5">
    <source>
        <dbReference type="EMBL" id="TWD79240.1"/>
    </source>
</evidence>
<dbReference type="Gene3D" id="1.10.10.10">
    <property type="entry name" value="Winged helix-like DNA-binding domain superfamily/Winged helix DNA-binding domain"/>
    <property type="match status" value="1"/>
</dbReference>
<dbReference type="PANTHER" id="PTHR39515">
    <property type="entry name" value="CONSERVED PROTEIN"/>
    <property type="match status" value="1"/>
</dbReference>
<dbReference type="InterPro" id="IPR000835">
    <property type="entry name" value="HTH_MarR-typ"/>
</dbReference>
<dbReference type="Proteomes" id="UP000318380">
    <property type="component" value="Unassembled WGS sequence"/>
</dbReference>
<dbReference type="OrthoDB" id="9804055at2"/>
<dbReference type="EMBL" id="VIVK01000001">
    <property type="protein sequence ID" value="TWD79240.1"/>
    <property type="molecule type" value="Genomic_DNA"/>
</dbReference>
<dbReference type="AlphaFoldDB" id="A0A561BK49"/>
<reference evidence="5 6" key="1">
    <citation type="submission" date="2019-06" db="EMBL/GenBank/DDBJ databases">
        <title>Sequencing the genomes of 1000 actinobacteria strains.</title>
        <authorList>
            <person name="Klenk H.-P."/>
        </authorList>
    </citation>
    <scope>NUCLEOTIDE SEQUENCE [LARGE SCALE GENOMIC DNA]</scope>
    <source>
        <strain evidence="5 6">DSM 24683</strain>
    </source>
</reference>
<keyword evidence="2 5" id="KW-0238">DNA-binding</keyword>
<dbReference type="PROSITE" id="PS01117">
    <property type="entry name" value="HTH_MARR_1"/>
    <property type="match status" value="1"/>
</dbReference>
<comment type="caution">
    <text evidence="5">The sequence shown here is derived from an EMBL/GenBank/DDBJ whole genome shotgun (WGS) entry which is preliminary data.</text>
</comment>
<dbReference type="GO" id="GO:0003677">
    <property type="term" value="F:DNA binding"/>
    <property type="evidence" value="ECO:0007669"/>
    <property type="project" value="UniProtKB-KW"/>
</dbReference>
<sequence length="155" mass="17400">MSYANDMPSVVAQQVKSDVGLASALRSSTLRLSRQIRRQREEGHDLTANQLGVLGALAKHEAMTLGELAAHEQVKPPSMTRIVSNMEEAGLVVRRPHETDKRQILVELTESAHALIAANRRRRDEWLQTKLKQLTPEERDILRKAAPVLERLAAR</sequence>
<dbReference type="PANTHER" id="PTHR39515:SF2">
    <property type="entry name" value="HTH-TYPE TRANSCRIPTIONAL REGULATOR RV0880"/>
    <property type="match status" value="1"/>
</dbReference>
<keyword evidence="1" id="KW-0805">Transcription regulation</keyword>
<dbReference type="SMART" id="SM00347">
    <property type="entry name" value="HTH_MARR"/>
    <property type="match status" value="1"/>
</dbReference>
<gene>
    <name evidence="5" type="ORF">FB561_0295</name>
</gene>
<proteinExistence type="predicted"/>
<dbReference type="GO" id="GO:0003700">
    <property type="term" value="F:DNA-binding transcription factor activity"/>
    <property type="evidence" value="ECO:0007669"/>
    <property type="project" value="InterPro"/>
</dbReference>
<evidence type="ECO:0000256" key="1">
    <source>
        <dbReference type="ARBA" id="ARBA00023015"/>
    </source>
</evidence>
<dbReference type="PRINTS" id="PR00598">
    <property type="entry name" value="HTHMARR"/>
</dbReference>
<evidence type="ECO:0000256" key="2">
    <source>
        <dbReference type="ARBA" id="ARBA00023125"/>
    </source>
</evidence>
<dbReference type="Pfam" id="PF12802">
    <property type="entry name" value="MarR_2"/>
    <property type="match status" value="1"/>
</dbReference>
<evidence type="ECO:0000313" key="6">
    <source>
        <dbReference type="Proteomes" id="UP000318380"/>
    </source>
</evidence>
<feature type="domain" description="HTH marR-type" evidence="4">
    <location>
        <begin position="18"/>
        <end position="151"/>
    </location>
</feature>
<evidence type="ECO:0000259" key="4">
    <source>
        <dbReference type="PROSITE" id="PS50995"/>
    </source>
</evidence>
<dbReference type="InterPro" id="IPR036388">
    <property type="entry name" value="WH-like_DNA-bd_sf"/>
</dbReference>
<name>A0A561BK49_9ACTN</name>
<evidence type="ECO:0000256" key="3">
    <source>
        <dbReference type="ARBA" id="ARBA00023163"/>
    </source>
</evidence>
<accession>A0A561BK49</accession>
<dbReference type="SUPFAM" id="SSF46785">
    <property type="entry name" value="Winged helix' DNA-binding domain"/>
    <property type="match status" value="1"/>
</dbReference>
<keyword evidence="6" id="KW-1185">Reference proteome</keyword>